<reference evidence="2 3" key="1">
    <citation type="submission" date="2015-07" db="EMBL/GenBank/DDBJ databases">
        <title>The genome of Pseudoloma neurophilia, a relevant intracellular parasite of the zebrafish.</title>
        <authorList>
            <person name="Ndikumana S."/>
            <person name="Pelin A."/>
            <person name="Sanders J."/>
            <person name="Corradi N."/>
        </authorList>
    </citation>
    <scope>NUCLEOTIDE SEQUENCE [LARGE SCALE GENOMIC DNA]</scope>
    <source>
        <strain evidence="2 3">MK1</strain>
    </source>
</reference>
<keyword evidence="3" id="KW-1185">Reference proteome</keyword>
<dbReference type="GO" id="GO:0047429">
    <property type="term" value="F:nucleoside triphosphate diphosphatase activity"/>
    <property type="evidence" value="ECO:0007669"/>
    <property type="project" value="InterPro"/>
</dbReference>
<dbReference type="Proteomes" id="UP000051530">
    <property type="component" value="Unassembled WGS sequence"/>
</dbReference>
<dbReference type="AlphaFoldDB" id="A0A0R0M4R6"/>
<organism evidence="2 3">
    <name type="scientific">Pseudoloma neurophilia</name>
    <dbReference type="NCBI Taxonomy" id="146866"/>
    <lineage>
        <taxon>Eukaryota</taxon>
        <taxon>Fungi</taxon>
        <taxon>Fungi incertae sedis</taxon>
        <taxon>Microsporidia</taxon>
        <taxon>Pseudoloma</taxon>
    </lineage>
</organism>
<comment type="caution">
    <text evidence="2">The sequence shown here is derived from an EMBL/GenBank/DDBJ whole genome shotgun (WGS) entry which is preliminary data.</text>
</comment>
<feature type="coiled-coil region" evidence="1">
    <location>
        <begin position="165"/>
        <end position="192"/>
    </location>
</feature>
<protein>
    <submittedName>
        <fullName evidence="2">Inosine triphosphate pyrophosphatase</fullName>
    </submittedName>
</protein>
<evidence type="ECO:0000313" key="3">
    <source>
        <dbReference type="Proteomes" id="UP000051530"/>
    </source>
</evidence>
<dbReference type="SUPFAM" id="SSF52972">
    <property type="entry name" value="ITPase-like"/>
    <property type="match status" value="1"/>
</dbReference>
<dbReference type="OrthoDB" id="6288734at2759"/>
<dbReference type="Pfam" id="PF01725">
    <property type="entry name" value="Ham1p_like"/>
    <property type="match status" value="1"/>
</dbReference>
<dbReference type="GO" id="GO:0009143">
    <property type="term" value="P:nucleoside triphosphate catabolic process"/>
    <property type="evidence" value="ECO:0007669"/>
    <property type="project" value="InterPro"/>
</dbReference>
<gene>
    <name evidence="2" type="ORF">M153_5070002902</name>
</gene>
<proteinExistence type="predicted"/>
<dbReference type="InterPro" id="IPR002637">
    <property type="entry name" value="RdgB/HAM1"/>
</dbReference>
<dbReference type="InterPro" id="IPR029001">
    <property type="entry name" value="ITPase-like_fam"/>
</dbReference>
<name>A0A0R0M4R6_9MICR</name>
<sequence>MKIYFVTSNRIKYEYMTRNISNHEIIWIKHRFSEKQKLNQDFITNKLREAHSILSKTIQEPFSVFVEDRLICLQSLARFPPIHIKDPNNLNIFEKHEIIAVLGRKAYKISQIAIYHRRKTMKFLEYTKFTTGINKFGEPLTHFDQILKYKGQKLKDMSHNEKEQLDECKKSVERLSKHLDDLEEIENKENLNEI</sequence>
<dbReference type="EMBL" id="LGUB01000191">
    <property type="protein sequence ID" value="KRH93872.1"/>
    <property type="molecule type" value="Genomic_DNA"/>
</dbReference>
<accession>A0A0R0M4R6</accession>
<dbReference type="VEuPathDB" id="MicrosporidiaDB:M153_5070002902"/>
<dbReference type="Gene3D" id="3.90.950.10">
    <property type="match status" value="1"/>
</dbReference>
<evidence type="ECO:0000313" key="2">
    <source>
        <dbReference type="EMBL" id="KRH93872.1"/>
    </source>
</evidence>
<evidence type="ECO:0000256" key="1">
    <source>
        <dbReference type="SAM" id="Coils"/>
    </source>
</evidence>
<keyword evidence="1" id="KW-0175">Coiled coil</keyword>